<gene>
    <name evidence="1" type="ORF">LTR37_003520</name>
</gene>
<keyword evidence="2" id="KW-1185">Reference proteome</keyword>
<comment type="caution">
    <text evidence="1">The sequence shown here is derived from an EMBL/GenBank/DDBJ whole genome shotgun (WGS) entry which is preliminary data.</text>
</comment>
<sequence>MAPAATGQKTYVFVDEYNRHKRLKVMRACDGCRKRKIRCDGALQNGPWPCGACTRLKLKCVPPTLDQDEDLQSPDGATGPGQFSFQATTFSSSRHPNGVLSHQQTGQDWGVAPHNTASSQAAPVRQDGAAGVYTAQMFGQQLGPRLDRGYAEDDYFASATASVQYQSGERTTPSLLRTQTEASTESSGDPQEVDAAVKELSEQMGDLAIDLSSAAPYIANEKKNLAETPAIEEIEVVLPPSVRTDLTVRIPPEMMPSEERALDYFGYFFDYVHPYVPVLNRQAFYERWTSARHSISPLILEGVFACVARYLEDPIEVRRWLALAARHEESFRDVPRVTTIQALIILTKAREFVPKRGYYYRSWMAVKYMTTMAFDLGFQEHSDKHRSGTSCGLSKADCMVRTRMWQTLFCLEVWIGAPQGRTDFAVEHETVDFSLSSPSPEVDAFEHQTSRRTTYLAQEVQNIKQTNVLWQTIRRYKHDWALDPLFTRQNDVFPTWLKNLPPDLQIHYTDDDSPPWIGSDHFVANLHIYHHLILIMHHRPQLQKLLENRDSSFKAHLDVCNEAASLMCRLHEALYRDFGLHGLSFMQRGVGFTIYSVLTCTMLHLATITSPDPATNSRARKYFTRHMRILETCESSASPEIQIQINALREAFSQDTSKPFELKQGLGMRSPSTEGHPTPPGAYASHQSASAQGSAAWPHLQEASSSKTMSPASEYGPPFDGSNNRPPMPYHTSSFAGPTSQAYAPANVQQMPPAQQNNYALEPVISNEQTTPVWDPSGIFQQWNTAFGVQAQAAPQPRPAIPDPRMQQVSAPVMPQQQVYASQHHVPGVASVAPVPVPDVPAVTPVMWQHAFTSAYVSGQGHKRHRDEGLDYEQYAKRRG</sequence>
<evidence type="ECO:0000313" key="1">
    <source>
        <dbReference type="EMBL" id="KAK3720857.1"/>
    </source>
</evidence>
<dbReference type="Proteomes" id="UP001281147">
    <property type="component" value="Unassembled WGS sequence"/>
</dbReference>
<name>A0ACC3NPT3_9PEZI</name>
<protein>
    <submittedName>
        <fullName evidence="1">Uncharacterized protein</fullName>
    </submittedName>
</protein>
<accession>A0ACC3NPT3</accession>
<reference evidence="1" key="1">
    <citation type="submission" date="2023-07" db="EMBL/GenBank/DDBJ databases">
        <title>Black Yeasts Isolated from many extreme environments.</title>
        <authorList>
            <person name="Coleine C."/>
            <person name="Stajich J.E."/>
            <person name="Selbmann L."/>
        </authorList>
    </citation>
    <scope>NUCLEOTIDE SEQUENCE</scope>
    <source>
        <strain evidence="1">CCFEE 5714</strain>
    </source>
</reference>
<evidence type="ECO:0000313" key="2">
    <source>
        <dbReference type="Proteomes" id="UP001281147"/>
    </source>
</evidence>
<dbReference type="EMBL" id="JAUTXU010000020">
    <property type="protein sequence ID" value="KAK3720857.1"/>
    <property type="molecule type" value="Genomic_DNA"/>
</dbReference>
<proteinExistence type="predicted"/>
<organism evidence="1 2">
    <name type="scientific">Vermiconidia calcicola</name>
    <dbReference type="NCBI Taxonomy" id="1690605"/>
    <lineage>
        <taxon>Eukaryota</taxon>
        <taxon>Fungi</taxon>
        <taxon>Dikarya</taxon>
        <taxon>Ascomycota</taxon>
        <taxon>Pezizomycotina</taxon>
        <taxon>Dothideomycetes</taxon>
        <taxon>Dothideomycetidae</taxon>
        <taxon>Mycosphaerellales</taxon>
        <taxon>Extremaceae</taxon>
        <taxon>Vermiconidia</taxon>
    </lineage>
</organism>